<dbReference type="Pfam" id="PF14491">
    <property type="entry name" value="DUF4435"/>
    <property type="match status" value="1"/>
</dbReference>
<dbReference type="KEGG" id="plw:D5F53_08175"/>
<protein>
    <submittedName>
        <fullName evidence="2">DUF4435 domain-containing protein</fullName>
    </submittedName>
</protein>
<evidence type="ECO:0000313" key="3">
    <source>
        <dbReference type="Proteomes" id="UP000266552"/>
    </source>
</evidence>
<feature type="domain" description="DUF4435" evidence="1">
    <location>
        <begin position="45"/>
        <end position="271"/>
    </location>
</feature>
<dbReference type="InterPro" id="IPR029492">
    <property type="entry name" value="DUF4435"/>
</dbReference>
<evidence type="ECO:0000313" key="2">
    <source>
        <dbReference type="EMBL" id="AYB43262.1"/>
    </source>
</evidence>
<keyword evidence="3" id="KW-1185">Reference proteome</keyword>
<organism evidence="2 3">
    <name type="scientific">Paenibacillus lautus</name>
    <name type="common">Bacillus lautus</name>
    <dbReference type="NCBI Taxonomy" id="1401"/>
    <lineage>
        <taxon>Bacteria</taxon>
        <taxon>Bacillati</taxon>
        <taxon>Bacillota</taxon>
        <taxon>Bacilli</taxon>
        <taxon>Bacillales</taxon>
        <taxon>Paenibacillaceae</taxon>
        <taxon>Paenibacillus</taxon>
    </lineage>
</organism>
<proteinExistence type="predicted"/>
<dbReference type="AlphaFoldDB" id="A0A385TKV0"/>
<reference evidence="2 3" key="1">
    <citation type="submission" date="2018-09" db="EMBL/GenBank/DDBJ databases">
        <title>Genome Sequence of Paenibacillus lautus Strain E7593-69, Azo Dye-Degrading Bacteria, Isolated from Commercial Tattoo Inks.</title>
        <authorList>
            <person name="Nho S.W."/>
            <person name="Kim S.-J."/>
            <person name="Kweon O."/>
            <person name="Cerniglia C.E."/>
        </authorList>
    </citation>
    <scope>NUCLEOTIDE SEQUENCE [LARGE SCALE GENOMIC DNA]</scope>
    <source>
        <strain evidence="2 3">E7593-69</strain>
    </source>
</reference>
<dbReference type="Proteomes" id="UP000266552">
    <property type="component" value="Chromosome"/>
</dbReference>
<dbReference type="EMBL" id="CP032412">
    <property type="protein sequence ID" value="AYB43262.1"/>
    <property type="molecule type" value="Genomic_DNA"/>
</dbReference>
<name>A0A385TKV0_PAELA</name>
<gene>
    <name evidence="2" type="ORF">D5F53_08175</name>
</gene>
<evidence type="ECO:0000259" key="1">
    <source>
        <dbReference type="Pfam" id="PF14491"/>
    </source>
</evidence>
<sequence>MHRRGANIMRVEKNKIDRIDKMEAKKFEVVGYHKFLKKYIKNREHPICFIEGEDEKYYYLRVKLRCDNKEPVFIRCGNKEGVLNTFGQINGKYQFNNLSLFYFVDVDFDPRMNNPLIYETLYHSIENLYTSVEVVEKIFRNEFMLNDDDEDFVTALSLYIERQLEFHQAVLMLNAWISCQQDLRNSGVMGSKLKLKDKKLSDFVTINLDEVVAKYDISSFDSMFPEASKIENDVLARKIVEFEKQNLQQIFRGKFEVEFLKKFLDLVKEDLGKETPIYFKARKKVSINFQDVISQFANYADTSDCLFNYINRRWDQAYQHAQ</sequence>
<accession>A0A385TKV0</accession>